<dbReference type="PANTHER" id="PTHR30511:SF0">
    <property type="entry name" value="ALANINE RACEMASE, CATABOLIC-RELATED"/>
    <property type="match status" value="1"/>
</dbReference>
<dbReference type="InterPro" id="IPR029066">
    <property type="entry name" value="PLP-binding_barrel"/>
</dbReference>
<comment type="caution">
    <text evidence="8">The sequence shown here is derived from an EMBL/GenBank/DDBJ whole genome shotgun (WGS) entry which is preliminary data.</text>
</comment>
<dbReference type="NCBIfam" id="TIGR00492">
    <property type="entry name" value="alr"/>
    <property type="match status" value="1"/>
</dbReference>
<evidence type="ECO:0000313" key="9">
    <source>
        <dbReference type="Proteomes" id="UP000029579"/>
    </source>
</evidence>
<dbReference type="EMBL" id="JRMW01000033">
    <property type="protein sequence ID" value="KGF04122.1"/>
    <property type="molecule type" value="Genomic_DNA"/>
</dbReference>
<feature type="active site" description="Proton acceptor; specific for L-alanine" evidence="4">
    <location>
        <position position="255"/>
    </location>
</feature>
<dbReference type="HAMAP" id="MF_01201">
    <property type="entry name" value="Ala_racemase"/>
    <property type="match status" value="1"/>
</dbReference>
<dbReference type="InterPro" id="IPR001608">
    <property type="entry name" value="Ala_racemase_N"/>
</dbReference>
<dbReference type="EC" id="5.1.1.1" evidence="4"/>
<dbReference type="InterPro" id="IPR000821">
    <property type="entry name" value="Ala_racemase"/>
</dbReference>
<accession>A0A095YBY4</accession>
<feature type="domain" description="Alanine racemase C-terminal" evidence="7">
    <location>
        <begin position="234"/>
        <end position="354"/>
    </location>
</feature>
<evidence type="ECO:0000256" key="1">
    <source>
        <dbReference type="ARBA" id="ARBA00001933"/>
    </source>
</evidence>
<dbReference type="GO" id="GO:0030170">
    <property type="term" value="F:pyridoxal phosphate binding"/>
    <property type="evidence" value="ECO:0007669"/>
    <property type="project" value="UniProtKB-UniRule"/>
</dbReference>
<dbReference type="Gene3D" id="3.20.20.10">
    <property type="entry name" value="Alanine racemase"/>
    <property type="match status" value="1"/>
</dbReference>
<dbReference type="UniPathway" id="UPA00042">
    <property type="reaction ID" value="UER00497"/>
</dbReference>
<evidence type="ECO:0000256" key="2">
    <source>
        <dbReference type="ARBA" id="ARBA00022898"/>
    </source>
</evidence>
<comment type="function">
    <text evidence="4">Catalyzes the interconversion of L-alanine and D-alanine. May also act on other amino acids.</text>
</comment>
<dbReference type="GO" id="GO:0030632">
    <property type="term" value="P:D-alanine biosynthetic process"/>
    <property type="evidence" value="ECO:0007669"/>
    <property type="project" value="UniProtKB-UniRule"/>
</dbReference>
<dbReference type="InterPro" id="IPR020622">
    <property type="entry name" value="Ala_racemase_pyridoxalP-BS"/>
</dbReference>
<dbReference type="FunFam" id="3.20.20.10:FF:000002">
    <property type="entry name" value="Alanine racemase"/>
    <property type="match status" value="1"/>
</dbReference>
<comment type="pathway">
    <text evidence="4">Amino-acid biosynthesis; D-alanine biosynthesis; D-alanine from L-alanine: step 1/1.</text>
</comment>
<keyword evidence="3 4" id="KW-0413">Isomerase</keyword>
<proteinExistence type="inferred from homology"/>
<protein>
    <recommendedName>
        <fullName evidence="4">Alanine racemase</fullName>
        <ecNumber evidence="4">5.1.1.1</ecNumber>
    </recommendedName>
</protein>
<evidence type="ECO:0000259" key="7">
    <source>
        <dbReference type="SMART" id="SM01005"/>
    </source>
</evidence>
<dbReference type="PROSITE" id="PS00395">
    <property type="entry name" value="ALANINE_RACEMASE"/>
    <property type="match status" value="1"/>
</dbReference>
<name>A0A095YBY4_9FIRM</name>
<dbReference type="Pfam" id="PF01168">
    <property type="entry name" value="Ala_racemase_N"/>
    <property type="match status" value="1"/>
</dbReference>
<dbReference type="OrthoDB" id="9813814at2"/>
<comment type="catalytic activity">
    <reaction evidence="4">
        <text>L-alanine = D-alanine</text>
        <dbReference type="Rhea" id="RHEA:20249"/>
        <dbReference type="ChEBI" id="CHEBI:57416"/>
        <dbReference type="ChEBI" id="CHEBI:57972"/>
        <dbReference type="EC" id="5.1.1.1"/>
    </reaction>
</comment>
<dbReference type="GO" id="GO:0008784">
    <property type="term" value="F:alanine racemase activity"/>
    <property type="evidence" value="ECO:0007669"/>
    <property type="project" value="UniProtKB-UniRule"/>
</dbReference>
<dbReference type="SUPFAM" id="SSF51419">
    <property type="entry name" value="PLP-binding barrel"/>
    <property type="match status" value="1"/>
</dbReference>
<dbReference type="RefSeq" id="WP_037327532.1">
    <property type="nucleotide sequence ID" value="NZ_JRMW01000033.1"/>
</dbReference>
<gene>
    <name evidence="8" type="ORF">HMPREF1630_04850</name>
</gene>
<dbReference type="PRINTS" id="PR00992">
    <property type="entry name" value="ALARACEMASE"/>
</dbReference>
<dbReference type="Gene3D" id="2.40.37.10">
    <property type="entry name" value="Lyase, Ornithine Decarboxylase, Chain A, domain 1"/>
    <property type="match status" value="1"/>
</dbReference>
<comment type="similarity">
    <text evidence="4">Belongs to the alanine racemase family.</text>
</comment>
<comment type="cofactor">
    <cofactor evidence="1 4 5">
        <name>pyridoxal 5'-phosphate</name>
        <dbReference type="ChEBI" id="CHEBI:597326"/>
    </cofactor>
</comment>
<evidence type="ECO:0000313" key="8">
    <source>
        <dbReference type="EMBL" id="KGF04122.1"/>
    </source>
</evidence>
<dbReference type="CDD" id="cd00430">
    <property type="entry name" value="PLPDE_III_AR"/>
    <property type="match status" value="1"/>
</dbReference>
<dbReference type="SUPFAM" id="SSF50621">
    <property type="entry name" value="Alanine racemase C-terminal domain-like"/>
    <property type="match status" value="1"/>
</dbReference>
<evidence type="ECO:0000256" key="5">
    <source>
        <dbReference type="PIRSR" id="PIRSR600821-50"/>
    </source>
</evidence>
<reference evidence="8 9" key="1">
    <citation type="submission" date="2014-07" db="EMBL/GenBank/DDBJ databases">
        <authorList>
            <person name="McCorrison J."/>
            <person name="Sanka R."/>
            <person name="Torralba M."/>
            <person name="Gillis M."/>
            <person name="Haft D.H."/>
            <person name="Methe B."/>
            <person name="Sutton G."/>
            <person name="Nelson K.E."/>
        </authorList>
    </citation>
    <scope>NUCLEOTIDE SEQUENCE [LARGE SCALE GENOMIC DNA]</scope>
    <source>
        <strain evidence="8 9">S7-1-13</strain>
    </source>
</reference>
<evidence type="ECO:0000256" key="4">
    <source>
        <dbReference type="HAMAP-Rule" id="MF_01201"/>
    </source>
</evidence>
<feature type="binding site" evidence="4 6">
    <location>
        <position position="127"/>
    </location>
    <ligand>
        <name>substrate</name>
    </ligand>
</feature>
<dbReference type="InterPro" id="IPR011079">
    <property type="entry name" value="Ala_racemase_C"/>
</dbReference>
<feature type="active site" description="Proton acceptor; specific for D-alanine" evidence="4">
    <location>
        <position position="34"/>
    </location>
</feature>
<evidence type="ECO:0000256" key="3">
    <source>
        <dbReference type="ARBA" id="ARBA00023235"/>
    </source>
</evidence>
<keyword evidence="2 4" id="KW-0663">Pyridoxal phosphate</keyword>
<evidence type="ECO:0000256" key="6">
    <source>
        <dbReference type="PIRSR" id="PIRSR600821-52"/>
    </source>
</evidence>
<dbReference type="eggNOG" id="COG0787">
    <property type="taxonomic scope" value="Bacteria"/>
</dbReference>
<dbReference type="SMART" id="SM01005">
    <property type="entry name" value="Ala_racemase_C"/>
    <property type="match status" value="1"/>
</dbReference>
<dbReference type="PANTHER" id="PTHR30511">
    <property type="entry name" value="ALANINE RACEMASE"/>
    <property type="match status" value="1"/>
</dbReference>
<feature type="binding site" evidence="4 6">
    <location>
        <position position="303"/>
    </location>
    <ligand>
        <name>substrate</name>
    </ligand>
</feature>
<dbReference type="Proteomes" id="UP000029579">
    <property type="component" value="Unassembled WGS sequence"/>
</dbReference>
<organism evidence="8 9">
    <name type="scientific">Anaerococcus lactolyticus S7-1-13</name>
    <dbReference type="NCBI Taxonomy" id="1284686"/>
    <lineage>
        <taxon>Bacteria</taxon>
        <taxon>Bacillati</taxon>
        <taxon>Bacillota</taxon>
        <taxon>Tissierellia</taxon>
        <taxon>Tissierellales</taxon>
        <taxon>Peptoniphilaceae</taxon>
        <taxon>Anaerococcus</taxon>
    </lineage>
</organism>
<feature type="modified residue" description="N6-(pyridoxal phosphate)lysine" evidence="4 5">
    <location>
        <position position="34"/>
    </location>
</feature>
<dbReference type="Pfam" id="PF00842">
    <property type="entry name" value="Ala_racemase_C"/>
    <property type="match status" value="1"/>
</dbReference>
<dbReference type="GO" id="GO:0005829">
    <property type="term" value="C:cytosol"/>
    <property type="evidence" value="ECO:0007669"/>
    <property type="project" value="TreeGrafter"/>
</dbReference>
<dbReference type="InterPro" id="IPR009006">
    <property type="entry name" value="Ala_racemase/Decarboxylase_C"/>
</dbReference>
<sequence>MQETYLEVNIDKIRNNIIKIKNLNHRSKFCAVVKANAYGLGSDIVGREIEDLVDYFAVARLSEGILLRRAGIKKPILILGYVGLDDISKCFENDIDISVYDLGLAKEIDKLGYKLKAHLVLDTGHGRIGFRADQIENIRQLKTLSNIKIISAFSHFSTADEEDNSFTEKQEEIFDYIIEQIKNDFDLEFVHLANSAGTIRQKIFKDMYRIGICLYGLYPSEVVRDNTEIKLEKAFKLYSFVHFIKNIDKGTPISYGRTFVSSKPMKVATVAIGYADGYCRAFSNMGKVYINGYGCKVLGRVCMDQMMVDVTGLDVKIGDRVEIYKEIDKDANLIGTISYELMTNISMRVKRIYIKEGMVIARRDYLGEIYES</sequence>
<dbReference type="AlphaFoldDB" id="A0A095YBY4"/>